<dbReference type="EMBL" id="CP114510">
    <property type="protein sequence ID" value="WHS18763.1"/>
    <property type="molecule type" value="Genomic_DNA"/>
</dbReference>
<sequence>MREFRDAAKDPIKINFDVDKDVFSDIAIVSRQLEEIHRDKLRFH</sequence>
<keyword evidence="1" id="KW-0614">Plasmid</keyword>
<reference evidence="1 2" key="1">
    <citation type="submission" date="2022-12" db="EMBL/GenBank/DDBJ databases">
        <title>Assessment of beneficial effects and identification of host adaptation-associated genes of Ligilactobacillus salivarius isolated from Meles meles.</title>
        <authorList>
            <person name="Wang Y."/>
        </authorList>
    </citation>
    <scope>NUCLEOTIDE SEQUENCE [LARGE SCALE GENOMIC DNA]</scope>
    <source>
        <strain evidence="1 2">S35</strain>
        <plasmid evidence="1 2">unnamed1</plasmid>
    </source>
</reference>
<organism evidence="1 2">
    <name type="scientific">Ligilactobacillus salivarius</name>
    <dbReference type="NCBI Taxonomy" id="1624"/>
    <lineage>
        <taxon>Bacteria</taxon>
        <taxon>Bacillati</taxon>
        <taxon>Bacillota</taxon>
        <taxon>Bacilli</taxon>
        <taxon>Lactobacillales</taxon>
        <taxon>Lactobacillaceae</taxon>
        <taxon>Ligilactobacillus</taxon>
    </lineage>
</organism>
<evidence type="ECO:0000313" key="2">
    <source>
        <dbReference type="Proteomes" id="UP001224533"/>
    </source>
</evidence>
<name>A0ABD7YZI4_9LACO</name>
<accession>A0ABD7YZI4</accession>
<evidence type="ECO:0000313" key="1">
    <source>
        <dbReference type="EMBL" id="WHS18763.1"/>
    </source>
</evidence>
<proteinExistence type="predicted"/>
<dbReference type="RefSeq" id="WP_283474904.1">
    <property type="nucleotide sequence ID" value="NZ_CP114502.1"/>
</dbReference>
<gene>
    <name evidence="1" type="ORF">O2U02_09990</name>
</gene>
<dbReference type="AlphaFoldDB" id="A0ABD7YZI4"/>
<geneLocation type="plasmid" evidence="1 2">
    <name>unnamed1</name>
</geneLocation>
<protein>
    <submittedName>
        <fullName evidence="1">Uncharacterized protein</fullName>
    </submittedName>
</protein>
<dbReference type="Proteomes" id="UP001224533">
    <property type="component" value="Plasmid unnamed1"/>
</dbReference>